<accession>A0A1P8K011</accession>
<evidence type="ECO:0000256" key="8">
    <source>
        <dbReference type="SAM" id="Phobius"/>
    </source>
</evidence>
<reference evidence="9 10" key="1">
    <citation type="submission" date="2017-01" db="EMBL/GenBank/DDBJ databases">
        <authorList>
            <person name="Mah S.A."/>
            <person name="Swanson W.J."/>
            <person name="Moy G.W."/>
            <person name="Vacquier V.D."/>
        </authorList>
    </citation>
    <scope>NUCLEOTIDE SEQUENCE [LARGE SCALE GENOMIC DNA]</scope>
    <source>
        <strain evidence="9 10">DCY110</strain>
    </source>
</reference>
<keyword evidence="4" id="KW-0564">Palmitate</keyword>
<name>A0A1P8K011_9BURK</name>
<keyword evidence="5" id="KW-0998">Cell outer membrane</keyword>
<feature type="region of interest" description="Disordered" evidence="7">
    <location>
        <begin position="52"/>
        <end position="89"/>
    </location>
</feature>
<gene>
    <name evidence="9" type="ORF">RD110_20715</name>
</gene>
<dbReference type="InterPro" id="IPR032831">
    <property type="entry name" value="LptM_cons"/>
</dbReference>
<dbReference type="STRING" id="1842727.RD110_20715"/>
<comment type="subcellular location">
    <subcellularLocation>
        <location evidence="1">Cell outer membrane</location>
        <topology evidence="1">Lipid-anchor</topology>
    </subcellularLocation>
</comment>
<keyword evidence="2" id="KW-0732">Signal</keyword>
<evidence type="ECO:0000256" key="7">
    <source>
        <dbReference type="SAM" id="MobiDB-lite"/>
    </source>
</evidence>
<dbReference type="GO" id="GO:0009279">
    <property type="term" value="C:cell outer membrane"/>
    <property type="evidence" value="ECO:0007669"/>
    <property type="project" value="UniProtKB-SubCell"/>
</dbReference>
<evidence type="ECO:0000256" key="1">
    <source>
        <dbReference type="ARBA" id="ARBA00004459"/>
    </source>
</evidence>
<keyword evidence="10" id="KW-1185">Reference proteome</keyword>
<evidence type="ECO:0000256" key="3">
    <source>
        <dbReference type="ARBA" id="ARBA00023136"/>
    </source>
</evidence>
<organism evidence="9 10">
    <name type="scientific">Rhodoferax koreensis</name>
    <dbReference type="NCBI Taxonomy" id="1842727"/>
    <lineage>
        <taxon>Bacteria</taxon>
        <taxon>Pseudomonadati</taxon>
        <taxon>Pseudomonadota</taxon>
        <taxon>Betaproteobacteria</taxon>
        <taxon>Burkholderiales</taxon>
        <taxon>Comamonadaceae</taxon>
        <taxon>Rhodoferax</taxon>
    </lineage>
</organism>
<keyword evidence="6" id="KW-0449">Lipoprotein</keyword>
<keyword evidence="8" id="KW-0812">Transmembrane</keyword>
<dbReference type="Proteomes" id="UP000186609">
    <property type="component" value="Chromosome"/>
</dbReference>
<dbReference type="Pfam" id="PF13627">
    <property type="entry name" value="LptM_cons"/>
    <property type="match status" value="1"/>
</dbReference>
<dbReference type="KEGG" id="rhy:RD110_20715"/>
<proteinExistence type="predicted"/>
<evidence type="ECO:0000256" key="4">
    <source>
        <dbReference type="ARBA" id="ARBA00023139"/>
    </source>
</evidence>
<evidence type="ECO:0000313" key="10">
    <source>
        <dbReference type="Proteomes" id="UP000186609"/>
    </source>
</evidence>
<dbReference type="AlphaFoldDB" id="A0A1P8K011"/>
<protein>
    <recommendedName>
        <fullName evidence="11">Lipoprotein</fullName>
    </recommendedName>
</protein>
<dbReference type="PROSITE" id="PS51257">
    <property type="entry name" value="PROKAR_LIPOPROTEIN"/>
    <property type="match status" value="1"/>
</dbReference>
<evidence type="ECO:0000256" key="2">
    <source>
        <dbReference type="ARBA" id="ARBA00022729"/>
    </source>
</evidence>
<keyword evidence="8" id="KW-1133">Transmembrane helix</keyword>
<keyword evidence="3 8" id="KW-0472">Membrane</keyword>
<dbReference type="EMBL" id="CP019236">
    <property type="protein sequence ID" value="APW39340.1"/>
    <property type="molecule type" value="Genomic_DNA"/>
</dbReference>
<feature type="transmembrane region" description="Helical" evidence="8">
    <location>
        <begin position="7"/>
        <end position="26"/>
    </location>
</feature>
<evidence type="ECO:0000256" key="6">
    <source>
        <dbReference type="ARBA" id="ARBA00023288"/>
    </source>
</evidence>
<sequence length="89" mass="8909">MLKLRQILVNSIVLAGGTAALLVLGGCGQKGPLYLPTDAVAARRATLVETLSPLQATPTTPTTPPAQLLMPPAAATPNTPAASSPVSVP</sequence>
<evidence type="ECO:0008006" key="11">
    <source>
        <dbReference type="Google" id="ProtNLM"/>
    </source>
</evidence>
<dbReference type="NCBIfam" id="NF047847">
    <property type="entry name" value="SS_mature_LptM"/>
    <property type="match status" value="1"/>
</dbReference>
<evidence type="ECO:0000313" key="9">
    <source>
        <dbReference type="EMBL" id="APW39340.1"/>
    </source>
</evidence>
<evidence type="ECO:0000256" key="5">
    <source>
        <dbReference type="ARBA" id="ARBA00023237"/>
    </source>
</evidence>